<keyword evidence="4" id="KW-0460">Magnesium</keyword>
<evidence type="ECO:0000256" key="2">
    <source>
        <dbReference type="ARBA" id="ARBA00022679"/>
    </source>
</evidence>
<keyword evidence="2" id="KW-0808">Transferase</keyword>
<dbReference type="InterPro" id="IPR006205">
    <property type="entry name" value="Mev_gal_kin"/>
</dbReference>
<dbReference type="OrthoDB" id="1652964at2759"/>
<dbReference type="PANTHER" id="PTHR43290:SF2">
    <property type="entry name" value="MEVALONATE KINASE"/>
    <property type="match status" value="1"/>
</dbReference>
<dbReference type="GO" id="GO:0005829">
    <property type="term" value="C:cytosol"/>
    <property type="evidence" value="ECO:0007669"/>
    <property type="project" value="TreeGrafter"/>
</dbReference>
<evidence type="ECO:0000313" key="6">
    <source>
        <dbReference type="EMBL" id="KAF0763149.1"/>
    </source>
</evidence>
<dbReference type="EMBL" id="VUJU01001954">
    <property type="protein sequence ID" value="KAF0763149.1"/>
    <property type="molecule type" value="Genomic_DNA"/>
</dbReference>
<dbReference type="GO" id="GO:0005524">
    <property type="term" value="F:ATP binding"/>
    <property type="evidence" value="ECO:0007669"/>
    <property type="project" value="InterPro"/>
</dbReference>
<evidence type="ECO:0000256" key="1">
    <source>
        <dbReference type="ARBA" id="ARBA00022490"/>
    </source>
</evidence>
<gene>
    <name evidence="6" type="ORF">FWK35_00009923</name>
</gene>
<proteinExistence type="predicted"/>
<dbReference type="PANTHER" id="PTHR43290">
    <property type="entry name" value="MEVALONATE KINASE"/>
    <property type="match status" value="1"/>
</dbReference>
<dbReference type="Pfam" id="PF08544">
    <property type="entry name" value="GHMP_kinases_C"/>
    <property type="match status" value="1"/>
</dbReference>
<sequence length="103" mass="11214">MAQNPLQVLQQISVLQTLMDMNQGLLMSLGVSHETLDAIVAILKKFDLHAKLTGAGMGGYAICLVPPNIHKSKIETCMQELKIYGFESNICTIGCPGVRIQTK</sequence>
<dbReference type="GO" id="GO:0019287">
    <property type="term" value="P:isopentenyl diphosphate biosynthetic process, mevalonate pathway"/>
    <property type="evidence" value="ECO:0007669"/>
    <property type="project" value="TreeGrafter"/>
</dbReference>
<dbReference type="Proteomes" id="UP000478052">
    <property type="component" value="Unassembled WGS sequence"/>
</dbReference>
<evidence type="ECO:0000256" key="4">
    <source>
        <dbReference type="ARBA" id="ARBA00022842"/>
    </source>
</evidence>
<dbReference type="InterPro" id="IPR013750">
    <property type="entry name" value="GHMP_kinase_C_dom"/>
</dbReference>
<accession>A0A6G0YYZ8</accession>
<dbReference type="InterPro" id="IPR036554">
    <property type="entry name" value="GHMP_kinase_C_sf"/>
</dbReference>
<name>A0A6G0YYZ8_APHCR</name>
<keyword evidence="7" id="KW-1185">Reference proteome</keyword>
<keyword evidence="1" id="KW-0963">Cytoplasm</keyword>
<protein>
    <submittedName>
        <fullName evidence="6">Mevalonate kinase</fullName>
    </submittedName>
</protein>
<dbReference type="SUPFAM" id="SSF55060">
    <property type="entry name" value="GHMP Kinase, C-terminal domain"/>
    <property type="match status" value="1"/>
</dbReference>
<evidence type="ECO:0000259" key="5">
    <source>
        <dbReference type="Pfam" id="PF08544"/>
    </source>
</evidence>
<dbReference type="GO" id="GO:0004496">
    <property type="term" value="F:mevalonate kinase activity"/>
    <property type="evidence" value="ECO:0007669"/>
    <property type="project" value="InterPro"/>
</dbReference>
<comment type="caution">
    <text evidence="6">The sequence shown here is derived from an EMBL/GenBank/DDBJ whole genome shotgun (WGS) entry which is preliminary data.</text>
</comment>
<dbReference type="Gene3D" id="3.30.70.890">
    <property type="entry name" value="GHMP kinase, C-terminal domain"/>
    <property type="match status" value="1"/>
</dbReference>
<evidence type="ECO:0000313" key="7">
    <source>
        <dbReference type="Proteomes" id="UP000478052"/>
    </source>
</evidence>
<reference evidence="6 7" key="1">
    <citation type="submission" date="2019-08" db="EMBL/GenBank/DDBJ databases">
        <title>Whole genome of Aphis craccivora.</title>
        <authorList>
            <person name="Voronova N.V."/>
            <person name="Shulinski R.S."/>
            <person name="Bandarenka Y.V."/>
            <person name="Zhorov D.G."/>
            <person name="Warner D."/>
        </authorList>
    </citation>
    <scope>NUCLEOTIDE SEQUENCE [LARGE SCALE GENOMIC DNA]</scope>
    <source>
        <strain evidence="6">180601</strain>
        <tissue evidence="6">Whole Body</tissue>
    </source>
</reference>
<feature type="domain" description="GHMP kinase C-terminal" evidence="5">
    <location>
        <begin position="15"/>
        <end position="79"/>
    </location>
</feature>
<organism evidence="6 7">
    <name type="scientific">Aphis craccivora</name>
    <name type="common">Cowpea aphid</name>
    <dbReference type="NCBI Taxonomy" id="307492"/>
    <lineage>
        <taxon>Eukaryota</taxon>
        <taxon>Metazoa</taxon>
        <taxon>Ecdysozoa</taxon>
        <taxon>Arthropoda</taxon>
        <taxon>Hexapoda</taxon>
        <taxon>Insecta</taxon>
        <taxon>Pterygota</taxon>
        <taxon>Neoptera</taxon>
        <taxon>Paraneoptera</taxon>
        <taxon>Hemiptera</taxon>
        <taxon>Sternorrhyncha</taxon>
        <taxon>Aphidomorpha</taxon>
        <taxon>Aphidoidea</taxon>
        <taxon>Aphididae</taxon>
        <taxon>Aphidini</taxon>
        <taxon>Aphis</taxon>
        <taxon>Aphis</taxon>
    </lineage>
</organism>
<evidence type="ECO:0000256" key="3">
    <source>
        <dbReference type="ARBA" id="ARBA00022777"/>
    </source>
</evidence>
<keyword evidence="3 6" id="KW-0418">Kinase</keyword>
<dbReference type="AlphaFoldDB" id="A0A6G0YYZ8"/>